<dbReference type="KEGG" id="aep:AMC99_02320"/>
<dbReference type="STRING" id="361183.AMC99_02320"/>
<sequence length="117" mass="12835">MAAATEDNAGDTGGSDETPPADLERTAWRVDGEDGAVYTTYLDDDGTYRDFKNGEPLQSGTWEEVSAGRICFEPAEDDKRGECWDNEALAKDGTMRTTSDSDKTVELRRVTYVGPNE</sequence>
<proteinExistence type="predicted"/>
<dbReference type="PATRIC" id="fig|361183.4.peg.2278"/>
<evidence type="ECO:0000313" key="2">
    <source>
        <dbReference type="EMBL" id="ALE17595.1"/>
    </source>
</evidence>
<reference evidence="2 3" key="1">
    <citation type="submission" date="2015-09" db="EMBL/GenBank/DDBJ databases">
        <title>Complete genome sequence of a benzo[a]pyrene-degrading bacterium Altererythrobacter epoxidivorans CGMCC 1.7731T.</title>
        <authorList>
            <person name="Li Z."/>
            <person name="Cheng H."/>
            <person name="Huo Y."/>
            <person name="Xu X."/>
        </authorList>
    </citation>
    <scope>NUCLEOTIDE SEQUENCE [LARGE SCALE GENOMIC DNA]</scope>
    <source>
        <strain evidence="2 3">CGMCC 1.7731</strain>
    </source>
</reference>
<organism evidence="2 3">
    <name type="scientific">Altererythrobacter epoxidivorans</name>
    <dbReference type="NCBI Taxonomy" id="361183"/>
    <lineage>
        <taxon>Bacteria</taxon>
        <taxon>Pseudomonadati</taxon>
        <taxon>Pseudomonadota</taxon>
        <taxon>Alphaproteobacteria</taxon>
        <taxon>Sphingomonadales</taxon>
        <taxon>Erythrobacteraceae</taxon>
        <taxon>Altererythrobacter</taxon>
    </lineage>
</organism>
<evidence type="ECO:0000256" key="1">
    <source>
        <dbReference type="SAM" id="MobiDB-lite"/>
    </source>
</evidence>
<dbReference type="AlphaFoldDB" id="A0A0M4MVA7"/>
<feature type="region of interest" description="Disordered" evidence="1">
    <location>
        <begin position="1"/>
        <end position="30"/>
    </location>
</feature>
<gene>
    <name evidence="2" type="ORF">AMC99_02320</name>
</gene>
<protein>
    <submittedName>
        <fullName evidence="2">Uncharacterized protein</fullName>
    </submittedName>
</protein>
<accession>A0A0M4MVA7</accession>
<name>A0A0M4MVA7_9SPHN</name>
<keyword evidence="3" id="KW-1185">Reference proteome</keyword>
<dbReference type="Proteomes" id="UP000057938">
    <property type="component" value="Chromosome"/>
</dbReference>
<evidence type="ECO:0000313" key="3">
    <source>
        <dbReference type="Proteomes" id="UP000057938"/>
    </source>
</evidence>
<dbReference type="EMBL" id="CP012669">
    <property type="protein sequence ID" value="ALE17595.1"/>
    <property type="molecule type" value="Genomic_DNA"/>
</dbReference>